<dbReference type="KEGG" id="nai:NECAME_04957"/>
<dbReference type="OrthoDB" id="10051416at2759"/>
<reference evidence="2" key="1">
    <citation type="journal article" date="2014" name="Nat. Genet.">
        <title>Genome of the human hookworm Necator americanus.</title>
        <authorList>
            <person name="Tang Y.T."/>
            <person name="Gao X."/>
            <person name="Rosa B.A."/>
            <person name="Abubucker S."/>
            <person name="Hallsworth-Pepin K."/>
            <person name="Martin J."/>
            <person name="Tyagi R."/>
            <person name="Heizer E."/>
            <person name="Zhang X."/>
            <person name="Bhonagiri-Palsikar V."/>
            <person name="Minx P."/>
            <person name="Warren W.C."/>
            <person name="Wang Q."/>
            <person name="Zhan B."/>
            <person name="Hotez P.J."/>
            <person name="Sternberg P.W."/>
            <person name="Dougall A."/>
            <person name="Gaze S.T."/>
            <person name="Mulvenna J."/>
            <person name="Sotillo J."/>
            <person name="Ranganathan S."/>
            <person name="Rabelo E.M."/>
            <person name="Wilson R.K."/>
            <person name="Felgner P.L."/>
            <person name="Bethony J."/>
            <person name="Hawdon J.M."/>
            <person name="Gasser R.B."/>
            <person name="Loukas A."/>
            <person name="Mitreva M."/>
        </authorList>
    </citation>
    <scope>NUCLEOTIDE SEQUENCE [LARGE SCALE GENOMIC DNA]</scope>
</reference>
<dbReference type="AlphaFoldDB" id="W2SNK6"/>
<dbReference type="GO" id="GO:0098793">
    <property type="term" value="C:presynapse"/>
    <property type="evidence" value="ECO:0007669"/>
    <property type="project" value="GOC"/>
</dbReference>
<evidence type="ECO:0000313" key="2">
    <source>
        <dbReference type="Proteomes" id="UP000053676"/>
    </source>
</evidence>
<sequence length="62" mass="7178">MRLSVDGVRLALAEESSALTLVLDPLRFTLCNAHEKRFTEHICLRIPNIKLRQRKYDTSPLQ</sequence>
<dbReference type="InterPro" id="IPR033616">
    <property type="entry name" value="BLTP1"/>
</dbReference>
<dbReference type="GO" id="GO:0048488">
    <property type="term" value="P:synaptic vesicle endocytosis"/>
    <property type="evidence" value="ECO:0007669"/>
    <property type="project" value="TreeGrafter"/>
</dbReference>
<keyword evidence="2" id="KW-1185">Reference proteome</keyword>
<dbReference type="PANTHER" id="PTHR31640:SF1">
    <property type="entry name" value="BRIDGE-LIKE LIPID TRANSFER PROTEIN FAMILY MEMBER 1"/>
    <property type="match status" value="1"/>
</dbReference>
<protein>
    <submittedName>
        <fullName evidence="1">Uncharacterized protein</fullName>
    </submittedName>
</protein>
<feature type="non-terminal residue" evidence="1">
    <location>
        <position position="62"/>
    </location>
</feature>
<accession>W2SNK6</accession>
<dbReference type="EMBL" id="KI668982">
    <property type="protein sequence ID" value="ETN70267.1"/>
    <property type="molecule type" value="Genomic_DNA"/>
</dbReference>
<organism evidence="1 2">
    <name type="scientific">Necator americanus</name>
    <name type="common">Human hookworm</name>
    <dbReference type="NCBI Taxonomy" id="51031"/>
    <lineage>
        <taxon>Eukaryota</taxon>
        <taxon>Metazoa</taxon>
        <taxon>Ecdysozoa</taxon>
        <taxon>Nematoda</taxon>
        <taxon>Chromadorea</taxon>
        <taxon>Rhabditida</taxon>
        <taxon>Rhabditina</taxon>
        <taxon>Rhabditomorpha</taxon>
        <taxon>Strongyloidea</taxon>
        <taxon>Ancylostomatidae</taxon>
        <taxon>Bunostominae</taxon>
        <taxon>Necator</taxon>
    </lineage>
</organism>
<evidence type="ECO:0000313" key="1">
    <source>
        <dbReference type="EMBL" id="ETN70267.1"/>
    </source>
</evidence>
<dbReference type="PANTHER" id="PTHR31640">
    <property type="entry name" value="TRANSMEMBRANE PROTEIN KIAA1109"/>
    <property type="match status" value="1"/>
</dbReference>
<dbReference type="Proteomes" id="UP000053676">
    <property type="component" value="Unassembled WGS sequence"/>
</dbReference>
<gene>
    <name evidence="1" type="ORF">NECAME_04957</name>
</gene>
<proteinExistence type="predicted"/>
<name>W2SNK6_NECAM</name>